<evidence type="ECO:0000313" key="6">
    <source>
        <dbReference type="Proteomes" id="UP000067523"/>
    </source>
</evidence>
<dbReference type="Gene3D" id="1.10.260.40">
    <property type="entry name" value="lambda repressor-like DNA-binding domains"/>
    <property type="match status" value="1"/>
</dbReference>
<dbReference type="PANTHER" id="PTHR30146">
    <property type="entry name" value="LACI-RELATED TRANSCRIPTIONAL REPRESSOR"/>
    <property type="match status" value="1"/>
</dbReference>
<dbReference type="Proteomes" id="UP000067523">
    <property type="component" value="Chromosome"/>
</dbReference>
<evidence type="ECO:0000256" key="2">
    <source>
        <dbReference type="ARBA" id="ARBA00023125"/>
    </source>
</evidence>
<dbReference type="Gene3D" id="3.40.50.2300">
    <property type="match status" value="2"/>
</dbReference>
<dbReference type="InterPro" id="IPR028082">
    <property type="entry name" value="Peripla_BP_I"/>
</dbReference>
<feature type="domain" description="HTH lacI-type" evidence="4">
    <location>
        <begin position="2"/>
        <end position="56"/>
    </location>
</feature>
<dbReference type="GO" id="GO:0000976">
    <property type="term" value="F:transcription cis-regulatory region binding"/>
    <property type="evidence" value="ECO:0007669"/>
    <property type="project" value="TreeGrafter"/>
</dbReference>
<evidence type="ECO:0000313" key="5">
    <source>
        <dbReference type="EMBL" id="ALS37530.1"/>
    </source>
</evidence>
<dbReference type="PROSITE" id="PS50932">
    <property type="entry name" value="HTH_LACI_2"/>
    <property type="match status" value="1"/>
</dbReference>
<name>A0A0U2WZL9_9ENTE</name>
<dbReference type="GO" id="GO:0003700">
    <property type="term" value="F:DNA-binding transcription factor activity"/>
    <property type="evidence" value="ECO:0007669"/>
    <property type="project" value="TreeGrafter"/>
</dbReference>
<proteinExistence type="predicted"/>
<accession>A0A0U2WZL9</accession>
<dbReference type="Pfam" id="PF00532">
    <property type="entry name" value="Peripla_BP_1"/>
    <property type="match status" value="1"/>
</dbReference>
<dbReference type="PRINTS" id="PR00036">
    <property type="entry name" value="HTHLACI"/>
</dbReference>
<sequence length="332" mass="36870">MATIKDVAKKAGLSVSTVSRFLNDHPYISDDKKERIQQAMDELNYAPSAIATQLRSKKCTTIGVLISRITNPFFSYLVDAIEKQAKEHGYQLLIMQTYDDPKAELKMLEYLKQQVVAGVIMTSIESDSQVIERYSTYGPIVLCNEKLEGTGIPNISTNQEEISYEATNYLIQKGYRKIAYCTGGNLTIGGHGQRRTKGFERALAEHNLPIKNKWIFKQVHNMKDGQKVAKELLALPKKERPDAVFSGSDEVGIGIIQEVLQQGLSVPEDLAVLGFDNQPSTSIIAVPLTTINQPTTALGMEATKLMVALIEGTTYKVNKQELILSLIERKST</sequence>
<protein>
    <submittedName>
        <fullName evidence="5">LacI family transcriptional regulator</fullName>
    </submittedName>
</protein>
<evidence type="ECO:0000259" key="4">
    <source>
        <dbReference type="PROSITE" id="PS50932"/>
    </source>
</evidence>
<dbReference type="SUPFAM" id="SSF53822">
    <property type="entry name" value="Periplasmic binding protein-like I"/>
    <property type="match status" value="1"/>
</dbReference>
<dbReference type="RefSeq" id="WP_208927186.1">
    <property type="nucleotide sequence ID" value="NZ_CP013655.1"/>
</dbReference>
<dbReference type="Pfam" id="PF00356">
    <property type="entry name" value="LacI"/>
    <property type="match status" value="1"/>
</dbReference>
<gene>
    <name evidence="5" type="ORF">ATZ35_10310</name>
</gene>
<dbReference type="PANTHER" id="PTHR30146:SF136">
    <property type="entry name" value="NTD BIOSYNTHESIS OPERON REGULATOR NTDR"/>
    <property type="match status" value="1"/>
</dbReference>
<dbReference type="STRING" id="118060.ATZ35_10310"/>
<dbReference type="AlphaFoldDB" id="A0A0U2WZL9"/>
<dbReference type="CDD" id="cd06286">
    <property type="entry name" value="PBP1_CcpB-like"/>
    <property type="match status" value="1"/>
</dbReference>
<reference evidence="6" key="1">
    <citation type="submission" date="2015-12" db="EMBL/GenBank/DDBJ databases">
        <authorList>
            <person name="Lauer A."/>
            <person name="Humrighouse B."/>
            <person name="Loparev V."/>
            <person name="Shewmaker P.L."/>
            <person name="Whitney A.M."/>
            <person name="McLaughlin R.W."/>
        </authorList>
    </citation>
    <scope>NUCLEOTIDE SEQUENCE [LARGE SCALE GENOMIC DNA]</scope>
    <source>
        <strain evidence="6">LMG 26678</strain>
    </source>
</reference>
<dbReference type="SUPFAM" id="SSF47413">
    <property type="entry name" value="lambda repressor-like DNA-binding domains"/>
    <property type="match status" value="1"/>
</dbReference>
<evidence type="ECO:0000256" key="1">
    <source>
        <dbReference type="ARBA" id="ARBA00023015"/>
    </source>
</evidence>
<keyword evidence="1" id="KW-0805">Transcription regulation</keyword>
<dbReference type="SMART" id="SM00354">
    <property type="entry name" value="HTH_LACI"/>
    <property type="match status" value="1"/>
</dbReference>
<keyword evidence="2" id="KW-0238">DNA-binding</keyword>
<dbReference type="CDD" id="cd01392">
    <property type="entry name" value="HTH_LacI"/>
    <property type="match status" value="1"/>
</dbReference>
<dbReference type="EMBL" id="CP013655">
    <property type="protein sequence ID" value="ALS37530.1"/>
    <property type="molecule type" value="Genomic_DNA"/>
</dbReference>
<dbReference type="KEGG" id="erx:ATZ35_10310"/>
<keyword evidence="3" id="KW-0804">Transcription</keyword>
<organism evidence="5 6">
    <name type="scientific">Enterococcus rotai</name>
    <dbReference type="NCBI Taxonomy" id="118060"/>
    <lineage>
        <taxon>Bacteria</taxon>
        <taxon>Bacillati</taxon>
        <taxon>Bacillota</taxon>
        <taxon>Bacilli</taxon>
        <taxon>Lactobacillales</taxon>
        <taxon>Enterococcaceae</taxon>
        <taxon>Enterococcus</taxon>
    </lineage>
</organism>
<dbReference type="InterPro" id="IPR000843">
    <property type="entry name" value="HTH_LacI"/>
</dbReference>
<dbReference type="InterPro" id="IPR001761">
    <property type="entry name" value="Peripla_BP/Lac1_sug-bd_dom"/>
</dbReference>
<dbReference type="InterPro" id="IPR010982">
    <property type="entry name" value="Lambda_DNA-bd_dom_sf"/>
</dbReference>
<evidence type="ECO:0000256" key="3">
    <source>
        <dbReference type="ARBA" id="ARBA00023163"/>
    </source>
</evidence>
<keyword evidence="6" id="KW-1185">Reference proteome</keyword>